<dbReference type="Proteomes" id="UP000810171">
    <property type="component" value="Unassembled WGS sequence"/>
</dbReference>
<dbReference type="RefSeq" id="WP_209286481.1">
    <property type="nucleotide sequence ID" value="NZ_JACVEW010000004.1"/>
</dbReference>
<comment type="caution">
    <text evidence="1">The sequence shown here is derived from an EMBL/GenBank/DDBJ whole genome shotgun (WGS) entry which is preliminary data.</text>
</comment>
<proteinExistence type="predicted"/>
<protein>
    <submittedName>
        <fullName evidence="1">Uncharacterized protein</fullName>
    </submittedName>
</protein>
<reference evidence="1 2" key="1">
    <citation type="submission" date="2020-09" db="EMBL/GenBank/DDBJ databases">
        <authorList>
            <person name="Tanuku N.R.S."/>
        </authorList>
    </citation>
    <scope>NUCLEOTIDE SEQUENCE [LARGE SCALE GENOMIC DNA]</scope>
    <source>
        <strain evidence="1 2">AK62</strain>
    </source>
</reference>
<gene>
    <name evidence="1" type="ORF">H9C73_03880</name>
</gene>
<dbReference type="EMBL" id="JACVEW010000004">
    <property type="protein sequence ID" value="MBP0047866.1"/>
    <property type="molecule type" value="Genomic_DNA"/>
</dbReference>
<keyword evidence="2" id="KW-1185">Reference proteome</keyword>
<accession>A0ABS3Z8D3</accession>
<evidence type="ECO:0000313" key="1">
    <source>
        <dbReference type="EMBL" id="MBP0047866.1"/>
    </source>
</evidence>
<name>A0ABS3Z8D3_9GAMM</name>
<organism evidence="1 2">
    <name type="scientific">Marinobacterium alkalitolerans</name>
    <dbReference type="NCBI Taxonomy" id="1542925"/>
    <lineage>
        <taxon>Bacteria</taxon>
        <taxon>Pseudomonadati</taxon>
        <taxon>Pseudomonadota</taxon>
        <taxon>Gammaproteobacteria</taxon>
        <taxon>Oceanospirillales</taxon>
        <taxon>Oceanospirillaceae</taxon>
        <taxon>Marinobacterium</taxon>
    </lineage>
</organism>
<sequence length="64" mass="7407">MYQRKQWTPAQLSKMNEESFLVEMLDMFQYSPSNSDESSTDAMRAKLDAIEAALKARLESTRTE</sequence>
<evidence type="ECO:0000313" key="2">
    <source>
        <dbReference type="Proteomes" id="UP000810171"/>
    </source>
</evidence>